<reference evidence="2" key="1">
    <citation type="journal article" date="2019" name="Int. J. Syst. Evol. Microbiol.">
        <title>The Global Catalogue of Microorganisms (GCM) 10K type strain sequencing project: providing services to taxonomists for standard genome sequencing and annotation.</title>
        <authorList>
            <consortium name="The Broad Institute Genomics Platform"/>
            <consortium name="The Broad Institute Genome Sequencing Center for Infectious Disease"/>
            <person name="Wu L."/>
            <person name="Ma J."/>
        </authorList>
    </citation>
    <scope>NUCLEOTIDE SEQUENCE [LARGE SCALE GENOMIC DNA]</scope>
    <source>
        <strain evidence="2">CGMCC 4.7676</strain>
    </source>
</reference>
<dbReference type="EMBL" id="JBHRWK010000037">
    <property type="protein sequence ID" value="MFC3452490.1"/>
    <property type="molecule type" value="Genomic_DNA"/>
</dbReference>
<comment type="caution">
    <text evidence="1">The sequence shown here is derived from an EMBL/GenBank/DDBJ whole genome shotgun (WGS) entry which is preliminary data.</text>
</comment>
<sequence>MTTVVAWLALIVSMSSLGWQVLSWAKSGARVHVVCGFSVRTLGTAPVTIAVYVAVTNRGRLGTTVDEAGFRLGSHRAKRFSGFSIDVDKILPLRLEPGDTVVIKRDWAQLEEPIDRFGAWNRDLLHPYARAGGVLRHGKPCKRSVLTRLHHQVETLPPPTEERRLG</sequence>
<name>A0ABV7P1S7_9PSEU</name>
<evidence type="ECO:0008006" key="3">
    <source>
        <dbReference type="Google" id="ProtNLM"/>
    </source>
</evidence>
<evidence type="ECO:0000313" key="1">
    <source>
        <dbReference type="EMBL" id="MFC3452490.1"/>
    </source>
</evidence>
<accession>A0ABV7P1S7</accession>
<evidence type="ECO:0000313" key="2">
    <source>
        <dbReference type="Proteomes" id="UP001595645"/>
    </source>
</evidence>
<dbReference type="RefSeq" id="WP_378241269.1">
    <property type="nucleotide sequence ID" value="NZ_JBHRWK010000037.1"/>
</dbReference>
<gene>
    <name evidence="1" type="ORF">ACFOSH_23880</name>
</gene>
<protein>
    <recommendedName>
        <fullName evidence="3">DUF3592 domain-containing protein</fullName>
    </recommendedName>
</protein>
<dbReference type="Proteomes" id="UP001595645">
    <property type="component" value="Unassembled WGS sequence"/>
</dbReference>
<keyword evidence="2" id="KW-1185">Reference proteome</keyword>
<organism evidence="1 2">
    <name type="scientific">Amycolatopsis speibonae</name>
    <dbReference type="NCBI Taxonomy" id="1450224"/>
    <lineage>
        <taxon>Bacteria</taxon>
        <taxon>Bacillati</taxon>
        <taxon>Actinomycetota</taxon>
        <taxon>Actinomycetes</taxon>
        <taxon>Pseudonocardiales</taxon>
        <taxon>Pseudonocardiaceae</taxon>
        <taxon>Amycolatopsis</taxon>
    </lineage>
</organism>
<proteinExistence type="predicted"/>